<dbReference type="InterPro" id="IPR005248">
    <property type="entry name" value="NadD/NMNAT"/>
</dbReference>
<evidence type="ECO:0000256" key="3">
    <source>
        <dbReference type="ARBA" id="ARBA00022679"/>
    </source>
</evidence>
<evidence type="ECO:0000313" key="11">
    <source>
        <dbReference type="Proteomes" id="UP000015464"/>
    </source>
</evidence>
<dbReference type="GO" id="GO:0009435">
    <property type="term" value="P:NAD+ biosynthetic process"/>
    <property type="evidence" value="ECO:0007669"/>
    <property type="project" value="UniProtKB-UniPathway"/>
</dbReference>
<sequence length="247" mass="27882">MLNLDNYKTIVSNFRASQDEIQFLDQQPPKEANLYVLDSSFNPPHNAHLGMSQSVPEGSYLILLLSIANADKAEAPASLDIRLAMLEALKQRIKNCSVSISLCKYALFADKCVCLSKYCSPKEQIYLVGFDTLTRILDCKYYPEKSIQKALTPFFTHSQILCFYRETNDLTTEMQEAYSAKLEKGELENVATAWSSRISFVKMDSEMGKGISSTVIRKAISSGNEKVQLRMIPAEVLNIIKHTKPYR</sequence>
<evidence type="ECO:0000256" key="6">
    <source>
        <dbReference type="ARBA" id="ARBA00022840"/>
    </source>
</evidence>
<dbReference type="UniPathway" id="UPA00253">
    <property type="reaction ID" value="UER00600"/>
</dbReference>
<keyword evidence="2" id="KW-0662">Pyridine nucleotide biosynthesis</keyword>
<dbReference type="Proteomes" id="UP000015464">
    <property type="component" value="Unassembled WGS sequence"/>
</dbReference>
<dbReference type="GeneID" id="25036898"/>
<dbReference type="AlphaFoldDB" id="S9VYW5"/>
<dbReference type="EMBL" id="KE546991">
    <property type="protein sequence ID" value="EPY51404.1"/>
    <property type="molecule type" value="Genomic_DNA"/>
</dbReference>
<comment type="pathway">
    <text evidence="1">Cofactor biosynthesis; NAD(+) biosynthesis.</text>
</comment>
<evidence type="ECO:0000256" key="7">
    <source>
        <dbReference type="ARBA" id="ARBA00023027"/>
    </source>
</evidence>
<evidence type="ECO:0000256" key="1">
    <source>
        <dbReference type="ARBA" id="ARBA00004790"/>
    </source>
</evidence>
<name>S9VYW5_SCHCR</name>
<dbReference type="GO" id="GO:0016887">
    <property type="term" value="F:ATP hydrolysis activity"/>
    <property type="evidence" value="ECO:0007669"/>
    <property type="project" value="TreeGrafter"/>
</dbReference>
<keyword evidence="11" id="KW-1185">Reference proteome</keyword>
<evidence type="ECO:0000259" key="9">
    <source>
        <dbReference type="Pfam" id="PF01467"/>
    </source>
</evidence>
<dbReference type="STRING" id="653667.S9VYW5"/>
<dbReference type="HOGENOM" id="CLU_032651_0_0_1"/>
<keyword evidence="7" id="KW-0520">NAD</keyword>
<dbReference type="OMA" id="RLVMMEL"/>
<dbReference type="RefSeq" id="XP_013023971.1">
    <property type="nucleotide sequence ID" value="XM_013168517.1"/>
</dbReference>
<dbReference type="InterPro" id="IPR014729">
    <property type="entry name" value="Rossmann-like_a/b/a_fold"/>
</dbReference>
<keyword evidence="5" id="KW-0547">Nucleotide-binding</keyword>
<comment type="catalytic activity">
    <reaction evidence="8">
        <text>beta-nicotinamide D-ribonucleotide + ATP + H(+) = diphosphate + NAD(+)</text>
        <dbReference type="Rhea" id="RHEA:21360"/>
        <dbReference type="ChEBI" id="CHEBI:14649"/>
        <dbReference type="ChEBI" id="CHEBI:15378"/>
        <dbReference type="ChEBI" id="CHEBI:30616"/>
        <dbReference type="ChEBI" id="CHEBI:33019"/>
        <dbReference type="ChEBI" id="CHEBI:57540"/>
        <dbReference type="EC" id="2.7.7.1"/>
    </reaction>
</comment>
<proteinExistence type="predicted"/>
<dbReference type="Gene3D" id="3.40.50.620">
    <property type="entry name" value="HUPs"/>
    <property type="match status" value="1"/>
</dbReference>
<dbReference type="InterPro" id="IPR004821">
    <property type="entry name" value="Cyt_trans-like"/>
</dbReference>
<keyword evidence="6" id="KW-0067">ATP-binding</keyword>
<evidence type="ECO:0000256" key="5">
    <source>
        <dbReference type="ARBA" id="ARBA00022741"/>
    </source>
</evidence>
<gene>
    <name evidence="10" type="ORF">SPOG_02575</name>
</gene>
<dbReference type="SUPFAM" id="SSF52374">
    <property type="entry name" value="Nucleotidylyl transferase"/>
    <property type="match status" value="1"/>
</dbReference>
<dbReference type="Pfam" id="PF01467">
    <property type="entry name" value="CTP_transf_like"/>
    <property type="match status" value="1"/>
</dbReference>
<dbReference type="CDD" id="cd02165">
    <property type="entry name" value="NMNAT"/>
    <property type="match status" value="1"/>
</dbReference>
<reference evidence="10 11" key="1">
    <citation type="journal article" date="2011" name="Science">
        <title>Comparative functional genomics of the fission yeasts.</title>
        <authorList>
            <person name="Rhind N."/>
            <person name="Chen Z."/>
            <person name="Yassour M."/>
            <person name="Thompson D.A."/>
            <person name="Haas B.J."/>
            <person name="Habib N."/>
            <person name="Wapinski I."/>
            <person name="Roy S."/>
            <person name="Lin M.F."/>
            <person name="Heiman D.I."/>
            <person name="Young S.K."/>
            <person name="Furuya K."/>
            <person name="Guo Y."/>
            <person name="Pidoux A."/>
            <person name="Chen H.M."/>
            <person name="Robbertse B."/>
            <person name="Goldberg J.M."/>
            <person name="Aoki K."/>
            <person name="Bayne E.H."/>
            <person name="Berlin A.M."/>
            <person name="Desjardins C.A."/>
            <person name="Dobbs E."/>
            <person name="Dukaj L."/>
            <person name="Fan L."/>
            <person name="FitzGerald M.G."/>
            <person name="French C."/>
            <person name="Gujja S."/>
            <person name="Hansen K."/>
            <person name="Keifenheim D."/>
            <person name="Levin J.Z."/>
            <person name="Mosher R.A."/>
            <person name="Mueller C.A."/>
            <person name="Pfiffner J."/>
            <person name="Priest M."/>
            <person name="Russ C."/>
            <person name="Smialowska A."/>
            <person name="Swoboda P."/>
            <person name="Sykes S.M."/>
            <person name="Vaughn M."/>
            <person name="Vengrova S."/>
            <person name="Yoder R."/>
            <person name="Zeng Q."/>
            <person name="Allshire R."/>
            <person name="Baulcombe D."/>
            <person name="Birren B.W."/>
            <person name="Brown W."/>
            <person name="Ekwall K."/>
            <person name="Kellis M."/>
            <person name="Leatherwood J."/>
            <person name="Levin H."/>
            <person name="Margalit H."/>
            <person name="Martienssen R."/>
            <person name="Nieduszynski C.A."/>
            <person name="Spatafora J.W."/>
            <person name="Friedman N."/>
            <person name="Dalgaard J.Z."/>
            <person name="Baumann P."/>
            <person name="Niki H."/>
            <person name="Regev A."/>
            <person name="Nusbaum C."/>
        </authorList>
    </citation>
    <scope>NUCLEOTIDE SEQUENCE [LARGE SCALE GENOMIC DNA]</scope>
    <source>
        <strain evidence="11">OY26 / ATCC MYA-4695 / CBS 11777 / NBRC 106824 / NRRL Y48691</strain>
    </source>
</reference>
<dbReference type="GO" id="GO:0005634">
    <property type="term" value="C:nucleus"/>
    <property type="evidence" value="ECO:0007669"/>
    <property type="project" value="TreeGrafter"/>
</dbReference>
<accession>S9VYW5</accession>
<dbReference type="OrthoDB" id="5591297at2759"/>
<dbReference type="PANTHER" id="PTHR31285">
    <property type="entry name" value="NICOTINAMIDE MONONUCLEOTIDE ADENYLYLTRANSFERASE"/>
    <property type="match status" value="1"/>
</dbReference>
<dbReference type="GO" id="GO:0005737">
    <property type="term" value="C:cytoplasm"/>
    <property type="evidence" value="ECO:0007669"/>
    <property type="project" value="TreeGrafter"/>
</dbReference>
<keyword evidence="4" id="KW-0548">Nucleotidyltransferase</keyword>
<keyword evidence="3" id="KW-0808">Transferase</keyword>
<evidence type="ECO:0000313" key="10">
    <source>
        <dbReference type="EMBL" id="EPY51404.1"/>
    </source>
</evidence>
<protein>
    <submittedName>
        <fullName evidence="10">Fungal protein</fullName>
    </submittedName>
</protein>
<dbReference type="PANTHER" id="PTHR31285:SF0">
    <property type="entry name" value="NICOTINAMIDE MONONUCLEOTIDE ADENYLYLTRANSFERASE"/>
    <property type="match status" value="1"/>
</dbReference>
<evidence type="ECO:0000256" key="4">
    <source>
        <dbReference type="ARBA" id="ARBA00022695"/>
    </source>
</evidence>
<organism evidence="10 11">
    <name type="scientific">Schizosaccharomyces cryophilus (strain OY26 / ATCC MYA-4695 / CBS 11777 / NBRC 106824 / NRRL Y48691)</name>
    <name type="common">Fission yeast</name>
    <dbReference type="NCBI Taxonomy" id="653667"/>
    <lineage>
        <taxon>Eukaryota</taxon>
        <taxon>Fungi</taxon>
        <taxon>Dikarya</taxon>
        <taxon>Ascomycota</taxon>
        <taxon>Taphrinomycotina</taxon>
        <taxon>Schizosaccharomycetes</taxon>
        <taxon>Schizosaccharomycetales</taxon>
        <taxon>Schizosaccharomycetaceae</taxon>
        <taxon>Schizosaccharomyces</taxon>
    </lineage>
</organism>
<dbReference type="GO" id="GO:0005524">
    <property type="term" value="F:ATP binding"/>
    <property type="evidence" value="ECO:0007669"/>
    <property type="project" value="UniProtKB-KW"/>
</dbReference>
<feature type="domain" description="Cytidyltransferase-like" evidence="9">
    <location>
        <begin position="38"/>
        <end position="218"/>
    </location>
</feature>
<evidence type="ECO:0000256" key="8">
    <source>
        <dbReference type="ARBA" id="ARBA00049001"/>
    </source>
</evidence>
<evidence type="ECO:0000256" key="2">
    <source>
        <dbReference type="ARBA" id="ARBA00022642"/>
    </source>
</evidence>
<dbReference type="eggNOG" id="ENOG502RXY8">
    <property type="taxonomic scope" value="Eukaryota"/>
</dbReference>
<dbReference type="GO" id="GO:0000309">
    <property type="term" value="F:nicotinamide-nucleotide adenylyltransferase activity"/>
    <property type="evidence" value="ECO:0007669"/>
    <property type="project" value="UniProtKB-EC"/>
</dbReference>